<organism evidence="5 6">
    <name type="scientific">Gracilibacillus oryzae</name>
    <dbReference type="NCBI Taxonomy" id="1672701"/>
    <lineage>
        <taxon>Bacteria</taxon>
        <taxon>Bacillati</taxon>
        <taxon>Bacillota</taxon>
        <taxon>Bacilli</taxon>
        <taxon>Bacillales</taxon>
        <taxon>Bacillaceae</taxon>
        <taxon>Gracilibacillus</taxon>
    </lineage>
</organism>
<dbReference type="EMBL" id="WEID01000100">
    <property type="protein sequence ID" value="KAB8126812.1"/>
    <property type="molecule type" value="Genomic_DNA"/>
</dbReference>
<dbReference type="SUPFAM" id="SSF54211">
    <property type="entry name" value="Ribosomal protein S5 domain 2-like"/>
    <property type="match status" value="1"/>
</dbReference>
<comment type="caution">
    <text evidence="5">The sequence shown here is derived from an EMBL/GenBank/DDBJ whole genome shotgun (WGS) entry which is preliminary data.</text>
</comment>
<dbReference type="NCBIfam" id="TIGR00368">
    <property type="entry name" value="YifB family Mg chelatase-like AAA ATPase"/>
    <property type="match status" value="1"/>
</dbReference>
<keyword evidence="2" id="KW-0547">Nucleotide-binding</keyword>
<dbReference type="InterPro" id="IPR003593">
    <property type="entry name" value="AAA+_ATPase"/>
</dbReference>
<evidence type="ECO:0000256" key="2">
    <source>
        <dbReference type="ARBA" id="ARBA00022741"/>
    </source>
</evidence>
<dbReference type="GO" id="GO:0005524">
    <property type="term" value="F:ATP binding"/>
    <property type="evidence" value="ECO:0007669"/>
    <property type="project" value="UniProtKB-KW"/>
</dbReference>
<keyword evidence="6" id="KW-1185">Reference proteome</keyword>
<dbReference type="GO" id="GO:0003677">
    <property type="term" value="F:DNA binding"/>
    <property type="evidence" value="ECO:0007669"/>
    <property type="project" value="InterPro"/>
</dbReference>
<evidence type="ECO:0000256" key="3">
    <source>
        <dbReference type="ARBA" id="ARBA00022840"/>
    </source>
</evidence>
<dbReference type="PRINTS" id="PR01657">
    <property type="entry name" value="MCMFAMILY"/>
</dbReference>
<dbReference type="InterPro" id="IPR025158">
    <property type="entry name" value="Mg_chelat-rel_C"/>
</dbReference>
<dbReference type="Pfam" id="PF01078">
    <property type="entry name" value="Mg_chelatase"/>
    <property type="match status" value="1"/>
</dbReference>
<evidence type="ECO:0000313" key="5">
    <source>
        <dbReference type="EMBL" id="KAB8126812.1"/>
    </source>
</evidence>
<dbReference type="RefSeq" id="WP_153406505.1">
    <property type="nucleotide sequence ID" value="NZ_ML762447.1"/>
</dbReference>
<dbReference type="Pfam" id="PF13335">
    <property type="entry name" value="Mg_chelatase_C"/>
    <property type="match status" value="1"/>
</dbReference>
<dbReference type="SMART" id="SM00382">
    <property type="entry name" value="AAA"/>
    <property type="match status" value="1"/>
</dbReference>
<dbReference type="Gene3D" id="3.40.50.300">
    <property type="entry name" value="P-loop containing nucleotide triphosphate hydrolases"/>
    <property type="match status" value="1"/>
</dbReference>
<protein>
    <submittedName>
        <fullName evidence="5">YifB family Mg chelatase-like AAA ATPase</fullName>
    </submittedName>
</protein>
<dbReference type="InterPro" id="IPR045006">
    <property type="entry name" value="CHLI-like"/>
</dbReference>
<evidence type="ECO:0000259" key="4">
    <source>
        <dbReference type="SMART" id="SM00382"/>
    </source>
</evidence>
<dbReference type="Gene3D" id="3.30.230.10">
    <property type="match status" value="1"/>
</dbReference>
<proteinExistence type="inferred from homology"/>
<evidence type="ECO:0000256" key="1">
    <source>
        <dbReference type="ARBA" id="ARBA00006354"/>
    </source>
</evidence>
<dbReference type="PANTHER" id="PTHR32039:SF7">
    <property type="entry name" value="COMPETENCE PROTEIN COMM"/>
    <property type="match status" value="1"/>
</dbReference>
<sequence length="504" mass="55931">MTSRVCSIGLNGMEGYLVQVEIHVSEATETMVIVGLPDASVKEAKERVLSALHTLECDVTDQKIVVNLSPAEHKKIGPLFDLAMVIGVLKERGYILVDIPQDTAFIGAISLDGKINTIDGILPALIAAKKLPINKLILPYDERIPYDLFEDKIECIIVDNAHEVISYLEGQQTFSQFTQTPLTRKKQISKNDSINFSKDFQSIIGHKQAKRALEIAAAGEHHILMTGPPGCGKSLLSETFPSILPDLSREKALEVMALYQLAKESNAFTTQPPYRNPHHSASAISIIGGGSNPKPGEISLAHQGVLFLDEMSEFTKKTLDMLRQPLESGKVTISRVQSTVTYMSKFILIGAMNPCPCGYDGSSTKMCTCTPKQLTQYKNRVSGPIYDRMDILLRLNPVNMNQNFSENESSQMIKNRVIAARKQQAARYSGDYTNSNIPLEHLLQTSPLTSDQLNFLQKKSIEQHWCNRIQTKIIRLARTISDLADSSNFTDESLIEAVKLRQVL</sequence>
<name>A0A7C8L1C9_9BACI</name>
<dbReference type="InterPro" id="IPR004482">
    <property type="entry name" value="Mg_chelat-rel"/>
</dbReference>
<keyword evidence="3" id="KW-0067">ATP-binding</keyword>
<dbReference type="InterPro" id="IPR014721">
    <property type="entry name" value="Ribsml_uS5_D2-typ_fold_subgr"/>
</dbReference>
<dbReference type="AlphaFoldDB" id="A0A7C8L1C9"/>
<feature type="domain" description="AAA+ ATPase" evidence="4">
    <location>
        <begin position="219"/>
        <end position="405"/>
    </location>
</feature>
<dbReference type="PANTHER" id="PTHR32039">
    <property type="entry name" value="MAGNESIUM-CHELATASE SUBUNIT CHLI"/>
    <property type="match status" value="1"/>
</dbReference>
<dbReference type="InterPro" id="IPR027417">
    <property type="entry name" value="P-loop_NTPase"/>
</dbReference>
<dbReference type="Proteomes" id="UP000480246">
    <property type="component" value="Unassembled WGS sequence"/>
</dbReference>
<evidence type="ECO:0000313" key="6">
    <source>
        <dbReference type="Proteomes" id="UP000480246"/>
    </source>
</evidence>
<dbReference type="Pfam" id="PF13541">
    <property type="entry name" value="ChlI"/>
    <property type="match status" value="1"/>
</dbReference>
<dbReference type="InterPro" id="IPR000523">
    <property type="entry name" value="Mg_chelatse_chII-like_cat_dom"/>
</dbReference>
<dbReference type="OrthoDB" id="9813147at2"/>
<gene>
    <name evidence="5" type="ORF">F9U64_19230</name>
</gene>
<dbReference type="InterPro" id="IPR001208">
    <property type="entry name" value="MCM_dom"/>
</dbReference>
<comment type="similarity">
    <text evidence="1">Belongs to the Mg-chelatase subunits D/I family. ComM subfamily.</text>
</comment>
<dbReference type="SUPFAM" id="SSF52540">
    <property type="entry name" value="P-loop containing nucleoside triphosphate hydrolases"/>
    <property type="match status" value="1"/>
</dbReference>
<dbReference type="InterPro" id="IPR020568">
    <property type="entry name" value="Ribosomal_Su5_D2-typ_SF"/>
</dbReference>
<accession>A0A7C8L1C9</accession>
<reference evidence="5 6" key="1">
    <citation type="submission" date="2019-10" db="EMBL/GenBank/DDBJ databases">
        <title>Gracilibacillus sp. nov. isolated from rice seeds.</title>
        <authorList>
            <person name="He S."/>
        </authorList>
    </citation>
    <scope>NUCLEOTIDE SEQUENCE [LARGE SCALE GENOMIC DNA]</scope>
    <source>
        <strain evidence="5 6">TD8</strain>
    </source>
</reference>